<accession>A0A6M2DAM7</accession>
<proteinExistence type="predicted"/>
<dbReference type="EMBL" id="GHWJ01010458">
    <property type="protein sequence ID" value="NOV43195.1"/>
    <property type="molecule type" value="Transcribed_RNA"/>
</dbReference>
<sequence>MFCFFFFFFCVLILAFFFIRKNKLCSLYITSNTNFSSSDINFQYNSRVIKVCIAGNIKRTQFIFTNKKKCEHEKNEYALALL</sequence>
<reference evidence="1" key="1">
    <citation type="submission" date="2019-09" db="EMBL/GenBank/DDBJ databases">
        <title>Organ-specific transcriptomic study of the physiology of the cattle tick, Rhipicephalus microplus.</title>
        <authorList>
            <person name="Tirloni L."/>
            <person name="Braz G."/>
            <person name="Gandara A.C.P."/>
            <person name="Sabadin G.A."/>
            <person name="da Silva R.M."/>
            <person name="Guizzo M.G."/>
            <person name="Machado J.A."/>
            <person name="Costa E.P."/>
            <person name="Gomes H.F."/>
            <person name="Moraes J."/>
            <person name="Mota M.B.S."/>
            <person name="Mesquita R.D."/>
            <person name="Alvarenga P.H."/>
            <person name="Alves F."/>
            <person name="Seixas A."/>
            <person name="da Fonseca R.N."/>
            <person name="Fogaca A."/>
            <person name="Logullo C."/>
            <person name="Tanaka A."/>
            <person name="Daffre S."/>
            <person name="Termignoni C."/>
            <person name="Vaz I.S.Jr."/>
            <person name="Oliveira P.L."/>
            <person name="Ribeiro J.M."/>
        </authorList>
    </citation>
    <scope>NUCLEOTIDE SEQUENCE</scope>
    <source>
        <strain evidence="1">Porto Alegre</strain>
    </source>
</reference>
<name>A0A6M2DAM7_RHIMP</name>
<evidence type="ECO:0000313" key="1">
    <source>
        <dbReference type="EMBL" id="NOV43195.1"/>
    </source>
</evidence>
<organism evidence="1">
    <name type="scientific">Rhipicephalus microplus</name>
    <name type="common">Cattle tick</name>
    <name type="synonym">Boophilus microplus</name>
    <dbReference type="NCBI Taxonomy" id="6941"/>
    <lineage>
        <taxon>Eukaryota</taxon>
        <taxon>Metazoa</taxon>
        <taxon>Ecdysozoa</taxon>
        <taxon>Arthropoda</taxon>
        <taxon>Chelicerata</taxon>
        <taxon>Arachnida</taxon>
        <taxon>Acari</taxon>
        <taxon>Parasitiformes</taxon>
        <taxon>Ixodida</taxon>
        <taxon>Ixodoidea</taxon>
        <taxon>Ixodidae</taxon>
        <taxon>Rhipicephalinae</taxon>
        <taxon>Rhipicephalus</taxon>
        <taxon>Boophilus</taxon>
    </lineage>
</organism>
<protein>
    <submittedName>
        <fullName evidence="1">Putative secreted protein</fullName>
    </submittedName>
</protein>
<dbReference type="AlphaFoldDB" id="A0A6M2DAM7"/>